<name>A0A1V0NI93_LACLL</name>
<evidence type="ECO:0000256" key="1">
    <source>
        <dbReference type="SAM" id="Phobius"/>
    </source>
</evidence>
<organism evidence="2">
    <name type="scientific">Lactococcus lactis subsp. lactis</name>
    <name type="common">Streptococcus lactis</name>
    <dbReference type="NCBI Taxonomy" id="1360"/>
    <lineage>
        <taxon>Bacteria</taxon>
        <taxon>Bacillati</taxon>
        <taxon>Bacillota</taxon>
        <taxon>Bacilli</taxon>
        <taxon>Lactobacillales</taxon>
        <taxon>Streptococcaceae</taxon>
        <taxon>Lactococcus</taxon>
    </lineage>
</organism>
<dbReference type="AlphaFoldDB" id="A0A1V0NI93"/>
<proteinExistence type="predicted"/>
<sequence>MTRVFLLNIVCGWLLLNLLDYKAKPQKTLQDKANFIALWIILYILIDICIVFISYVSYPIIDFFKFFF</sequence>
<keyword evidence="1" id="KW-0812">Transmembrane</keyword>
<evidence type="ECO:0000313" key="2">
    <source>
        <dbReference type="EMBL" id="ARD99677.1"/>
    </source>
</evidence>
<feature type="transmembrane region" description="Helical" evidence="1">
    <location>
        <begin position="35"/>
        <end position="58"/>
    </location>
</feature>
<keyword evidence="1" id="KW-0472">Membrane</keyword>
<feature type="transmembrane region" description="Helical" evidence="1">
    <location>
        <begin position="6"/>
        <end position="23"/>
    </location>
</feature>
<gene>
    <name evidence="2" type="ORF">LL275_2050</name>
</gene>
<reference evidence="2" key="1">
    <citation type="journal article" date="2017" name="BMC Genomics">
        <title>Comparative and functional genomics of the Lactococcus lactis taxon; insights into evolution and niche adaptation.</title>
        <authorList>
            <person name="Kelleher P."/>
            <person name="Bottacini F."/>
            <person name="Mahony J."/>
            <person name="Kilcawley K.N."/>
            <person name="van Sinderen D."/>
        </authorList>
    </citation>
    <scope>NUCLEOTIDE SEQUENCE [LARGE SCALE GENOMIC DNA]</scope>
    <source>
        <strain evidence="2">275</strain>
    </source>
</reference>
<keyword evidence="1" id="KW-1133">Transmembrane helix</keyword>
<dbReference type="EMBL" id="CP015897">
    <property type="protein sequence ID" value="ARD99677.1"/>
    <property type="molecule type" value="Genomic_DNA"/>
</dbReference>
<dbReference type="Proteomes" id="UP000192085">
    <property type="component" value="Chromosome"/>
</dbReference>
<accession>A0A1V0NI93</accession>
<protein>
    <submittedName>
        <fullName evidence="2">Prophage protein</fullName>
    </submittedName>
</protein>